<feature type="region of interest" description="Disordered" evidence="1">
    <location>
        <begin position="368"/>
        <end position="417"/>
    </location>
</feature>
<feature type="region of interest" description="Disordered" evidence="1">
    <location>
        <begin position="430"/>
        <end position="474"/>
    </location>
</feature>
<dbReference type="AlphaFoldDB" id="A0A7H8QJN3"/>
<dbReference type="EMBL" id="CP055898">
    <property type="protein sequence ID" value="QKX53675.1"/>
    <property type="molecule type" value="Genomic_DNA"/>
</dbReference>
<feature type="compositionally biased region" description="Polar residues" evidence="1">
    <location>
        <begin position="700"/>
        <end position="709"/>
    </location>
</feature>
<feature type="compositionally biased region" description="Basic and acidic residues" evidence="1">
    <location>
        <begin position="170"/>
        <end position="184"/>
    </location>
</feature>
<feature type="region of interest" description="Disordered" evidence="1">
    <location>
        <begin position="725"/>
        <end position="771"/>
    </location>
</feature>
<feature type="region of interest" description="Disordered" evidence="1">
    <location>
        <begin position="1"/>
        <end position="68"/>
    </location>
</feature>
<accession>A0A7H8QJN3</accession>
<feature type="compositionally biased region" description="Polar residues" evidence="1">
    <location>
        <begin position="187"/>
        <end position="204"/>
    </location>
</feature>
<feature type="compositionally biased region" description="Polar residues" evidence="1">
    <location>
        <begin position="255"/>
        <end position="264"/>
    </location>
</feature>
<name>A0A7H8QJN3_TALRU</name>
<feature type="compositionally biased region" description="Low complexity" evidence="1">
    <location>
        <begin position="752"/>
        <end position="762"/>
    </location>
</feature>
<feature type="compositionally biased region" description="Polar residues" evidence="1">
    <location>
        <begin position="368"/>
        <end position="382"/>
    </location>
</feature>
<evidence type="ECO:0000313" key="2">
    <source>
        <dbReference type="EMBL" id="QKX53675.1"/>
    </source>
</evidence>
<organism evidence="2 3">
    <name type="scientific">Talaromyces rugulosus</name>
    <name type="common">Penicillium rugulosum</name>
    <dbReference type="NCBI Taxonomy" id="121627"/>
    <lineage>
        <taxon>Eukaryota</taxon>
        <taxon>Fungi</taxon>
        <taxon>Dikarya</taxon>
        <taxon>Ascomycota</taxon>
        <taxon>Pezizomycotina</taxon>
        <taxon>Eurotiomycetes</taxon>
        <taxon>Eurotiomycetidae</taxon>
        <taxon>Eurotiales</taxon>
        <taxon>Trichocomaceae</taxon>
        <taxon>Talaromyces</taxon>
        <taxon>Talaromyces sect. Islandici</taxon>
    </lineage>
</organism>
<feature type="compositionally biased region" description="Basic and acidic residues" evidence="1">
    <location>
        <begin position="113"/>
        <end position="124"/>
    </location>
</feature>
<feature type="region of interest" description="Disordered" evidence="1">
    <location>
        <begin position="685"/>
        <end position="713"/>
    </location>
</feature>
<feature type="compositionally biased region" description="Polar residues" evidence="1">
    <location>
        <begin position="227"/>
        <end position="237"/>
    </location>
</feature>
<feature type="compositionally biased region" description="Polar residues" evidence="1">
    <location>
        <begin position="84"/>
        <end position="95"/>
    </location>
</feature>
<feature type="compositionally biased region" description="Low complexity" evidence="1">
    <location>
        <begin position="96"/>
        <end position="109"/>
    </location>
</feature>
<sequence>MAAHEDVQKSSSMPSTPQPLLFFDADGQPNQPASDDIWHNAKRRRTHRTGSETQFIHMNGYKSDSQVGTRFNNTYVDSYTDSKTFDSVQTQSADATSTPESTPVVEVPPQNVSEERSERSERSEPVSVKATRSNRKPAERSTETSSRVLKVKSGSGSSQQTNIQTFIFKTKLDPRLAHQGRSDEPATPSSINDTTELQAENVSSVEPAKPTRRTRKSDTTMLKFKSYTPNTTPVGRTSTRKPSRQEYQPVDTEAATPTSKSPTMTIDDYYPSFTNTFDQEKEKSPSKMSQFETPYKEEEPAEGSGEPSSTQRRSTRARKPVSTLNDEARKNMRSLKRTASAKTTKEGKPILKPLDVEMADAYSCNANSLTNSQNATAPSTPVSEIDLPHGITRDDGSFEGFGTPSPESLSAATRTSGRLRKPTIKAIEALQSKPRTRKRMRDSDQGLLAEPHTNDKSTPEPGNNADLSAVSMSRSTSGAVSEVVSVIVEDPDMIGRQLYELAAAAFADTTTAEEDHAGVLKLREAFNQNKAQQALIAISEVPATEEPVFDIHRIDHLGEIDPDVPLDHSKTPRPWVESDGWTHTGRVNEFGEEYCTAPASRYQWVKHSSNYRTPVGPVPTPPPFIKSVEELRRDNIFGFPPSPGQRNLSQEHPGQVWQHEDVDDFLERQVSFQAADEAMAQGLGRSIVPRPSDGMDADDSQSTSGNNDETVPRFKKPIRLVLVDSSKLGNGRSRASALRRRRQSAPVSTEQKFAATATNTPTKTRRRKRSLGDISIDMKDVVLDDDVDDNDYDDAAAAEPTPQRKKRRSTALLGGSNAEENSPARHTPKPYGRGSSLMTPGPRPRGTPRGRRGGGTRGAHSARAASKSNAFTSINNNNNHSPTTAPAGRGGRRRTLGATPK</sequence>
<dbReference type="Proteomes" id="UP000509510">
    <property type="component" value="Chromosome I"/>
</dbReference>
<feature type="region of interest" description="Disordered" evidence="1">
    <location>
        <begin position="84"/>
        <end position="352"/>
    </location>
</feature>
<feature type="compositionally biased region" description="Polar residues" evidence="1">
    <location>
        <begin position="405"/>
        <end position="416"/>
    </location>
</feature>
<keyword evidence="3" id="KW-1185">Reference proteome</keyword>
<dbReference type="KEGG" id="trg:TRUGW13939_00755"/>
<gene>
    <name evidence="2" type="ORF">TRUGW13939_00755</name>
</gene>
<proteinExistence type="predicted"/>
<feature type="compositionally biased region" description="Polar residues" evidence="1">
    <location>
        <begin position="51"/>
        <end position="68"/>
    </location>
</feature>
<reference evidence="3" key="1">
    <citation type="submission" date="2020-06" db="EMBL/GenBank/DDBJ databases">
        <title>A chromosome-scale genome assembly of Talaromyces rugulosus W13939.</title>
        <authorList>
            <person name="Wang B."/>
            <person name="Guo L."/>
            <person name="Ye K."/>
            <person name="Wang L."/>
        </authorList>
    </citation>
    <scope>NUCLEOTIDE SEQUENCE [LARGE SCALE GENOMIC DNA]</scope>
    <source>
        <strain evidence="3">W13939</strain>
    </source>
</reference>
<feature type="compositionally biased region" description="Polar residues" evidence="1">
    <location>
        <begin position="154"/>
        <end position="167"/>
    </location>
</feature>
<evidence type="ECO:0000313" key="3">
    <source>
        <dbReference type="Proteomes" id="UP000509510"/>
    </source>
</evidence>
<dbReference type="GeneID" id="55988268"/>
<protein>
    <submittedName>
        <fullName evidence="2">Uncharacterized protein</fullName>
    </submittedName>
</protein>
<dbReference type="OrthoDB" id="4505596at2759"/>
<dbReference type="RefSeq" id="XP_035339854.1">
    <property type="nucleotide sequence ID" value="XM_035483961.1"/>
</dbReference>
<feature type="compositionally biased region" description="Low complexity" evidence="1">
    <location>
        <begin position="875"/>
        <end position="887"/>
    </location>
</feature>
<feature type="region of interest" description="Disordered" evidence="1">
    <location>
        <begin position="792"/>
        <end position="901"/>
    </location>
</feature>
<evidence type="ECO:0000256" key="1">
    <source>
        <dbReference type="SAM" id="MobiDB-lite"/>
    </source>
</evidence>